<feature type="non-terminal residue" evidence="2">
    <location>
        <position position="101"/>
    </location>
</feature>
<name>X1G1V0_9ZZZZ</name>
<organism evidence="2">
    <name type="scientific">marine sediment metagenome</name>
    <dbReference type="NCBI Taxonomy" id="412755"/>
    <lineage>
        <taxon>unclassified sequences</taxon>
        <taxon>metagenomes</taxon>
        <taxon>ecological metagenomes</taxon>
    </lineage>
</organism>
<dbReference type="GO" id="GO:0005524">
    <property type="term" value="F:ATP binding"/>
    <property type="evidence" value="ECO:0007669"/>
    <property type="project" value="InterPro"/>
</dbReference>
<evidence type="ECO:0000259" key="1">
    <source>
        <dbReference type="Pfam" id="PF00005"/>
    </source>
</evidence>
<dbReference type="EMBL" id="BART01040195">
    <property type="protein sequence ID" value="GAH26983.1"/>
    <property type="molecule type" value="Genomic_DNA"/>
</dbReference>
<dbReference type="SUPFAM" id="SSF52540">
    <property type="entry name" value="P-loop containing nucleoside triphosphate hydrolases"/>
    <property type="match status" value="1"/>
</dbReference>
<feature type="non-terminal residue" evidence="2">
    <location>
        <position position="1"/>
    </location>
</feature>
<gene>
    <name evidence="2" type="ORF">S01H4_65586</name>
</gene>
<feature type="domain" description="ABC transporter" evidence="1">
    <location>
        <begin position="32"/>
        <end position="78"/>
    </location>
</feature>
<accession>X1G1V0</accession>
<comment type="caution">
    <text evidence="2">The sequence shown here is derived from an EMBL/GenBank/DDBJ whole genome shotgun (WGS) entry which is preliminary data.</text>
</comment>
<dbReference type="AlphaFoldDB" id="X1G1V0"/>
<reference evidence="2" key="1">
    <citation type="journal article" date="2014" name="Front. Microbiol.">
        <title>High frequency of phylogenetically diverse reductive dehalogenase-homologous genes in deep subseafloor sedimentary metagenomes.</title>
        <authorList>
            <person name="Kawai M."/>
            <person name="Futagami T."/>
            <person name="Toyoda A."/>
            <person name="Takaki Y."/>
            <person name="Nishi S."/>
            <person name="Hori S."/>
            <person name="Arai W."/>
            <person name="Tsubouchi T."/>
            <person name="Morono Y."/>
            <person name="Uchiyama I."/>
            <person name="Ito T."/>
            <person name="Fujiyama A."/>
            <person name="Inagaki F."/>
            <person name="Takami H."/>
        </authorList>
    </citation>
    <scope>NUCLEOTIDE SEQUENCE</scope>
    <source>
        <strain evidence="2">Expedition CK06-06</strain>
    </source>
</reference>
<dbReference type="GO" id="GO:0016887">
    <property type="term" value="F:ATP hydrolysis activity"/>
    <property type="evidence" value="ECO:0007669"/>
    <property type="project" value="InterPro"/>
</dbReference>
<dbReference type="InterPro" id="IPR027417">
    <property type="entry name" value="P-loop_NTPase"/>
</dbReference>
<protein>
    <recommendedName>
        <fullName evidence="1">ABC transporter domain-containing protein</fullName>
    </recommendedName>
</protein>
<dbReference type="InterPro" id="IPR050683">
    <property type="entry name" value="Bact_Polysacc_Export_ATP-bd"/>
</dbReference>
<dbReference type="PANTHER" id="PTHR46743:SF2">
    <property type="entry name" value="TEICHOIC ACIDS EXPORT ATP-BINDING PROTEIN TAGH"/>
    <property type="match status" value="1"/>
</dbReference>
<dbReference type="Gene3D" id="3.40.50.300">
    <property type="entry name" value="P-loop containing nucleotide triphosphate hydrolases"/>
    <property type="match status" value="1"/>
</dbReference>
<evidence type="ECO:0000313" key="2">
    <source>
        <dbReference type="EMBL" id="GAH26983.1"/>
    </source>
</evidence>
<dbReference type="InterPro" id="IPR003439">
    <property type="entry name" value="ABC_transporter-like_ATP-bd"/>
</dbReference>
<dbReference type="Pfam" id="PF00005">
    <property type="entry name" value="ABC_tran"/>
    <property type="match status" value="1"/>
</dbReference>
<proteinExistence type="predicted"/>
<sequence>RYRVPREGVSGIKEYAIRLLQRRIQFEEFWALRGVNFQVSSGEVFGVIGRNGAGKSTMLKVMARVLLPTRGRIVMQGHIAPLLELGGGFHTELTGRENIFL</sequence>
<dbReference type="PANTHER" id="PTHR46743">
    <property type="entry name" value="TEICHOIC ACIDS EXPORT ATP-BINDING PROTEIN TAGH"/>
    <property type="match status" value="1"/>
</dbReference>